<evidence type="ECO:0000256" key="1">
    <source>
        <dbReference type="SAM" id="MobiDB-lite"/>
    </source>
</evidence>
<keyword evidence="3" id="KW-1185">Reference proteome</keyword>
<dbReference type="EMBL" id="PJMW01000002">
    <property type="protein sequence ID" value="PKV81393.1"/>
    <property type="molecule type" value="Genomic_DNA"/>
</dbReference>
<proteinExistence type="predicted"/>
<comment type="caution">
    <text evidence="2">The sequence shown here is derived from an EMBL/GenBank/DDBJ whole genome shotgun (WGS) entry which is preliminary data.</text>
</comment>
<name>A0A2N3VIF9_9NOCA</name>
<feature type="region of interest" description="Disordered" evidence="1">
    <location>
        <begin position="88"/>
        <end position="125"/>
    </location>
</feature>
<organism evidence="2 3">
    <name type="scientific">Nocardia fluminea</name>
    <dbReference type="NCBI Taxonomy" id="134984"/>
    <lineage>
        <taxon>Bacteria</taxon>
        <taxon>Bacillati</taxon>
        <taxon>Actinomycetota</taxon>
        <taxon>Actinomycetes</taxon>
        <taxon>Mycobacteriales</taxon>
        <taxon>Nocardiaceae</taxon>
        <taxon>Nocardia</taxon>
    </lineage>
</organism>
<evidence type="ECO:0000313" key="3">
    <source>
        <dbReference type="Proteomes" id="UP000233766"/>
    </source>
</evidence>
<dbReference type="AlphaFoldDB" id="A0A2N3VIF9"/>
<reference evidence="2 3" key="1">
    <citation type="submission" date="2017-12" db="EMBL/GenBank/DDBJ databases">
        <title>Sequencing the genomes of 1000 Actinobacteria strains.</title>
        <authorList>
            <person name="Klenk H.-P."/>
        </authorList>
    </citation>
    <scope>NUCLEOTIDE SEQUENCE [LARGE SCALE GENOMIC DNA]</scope>
    <source>
        <strain evidence="2 3">DSM 44489</strain>
    </source>
</reference>
<protein>
    <submittedName>
        <fullName evidence="2">Uncharacterized protein</fullName>
    </submittedName>
</protein>
<gene>
    <name evidence="2" type="ORF">ATK86_5858</name>
</gene>
<evidence type="ECO:0000313" key="2">
    <source>
        <dbReference type="EMBL" id="PKV81393.1"/>
    </source>
</evidence>
<accession>A0A2N3VIF9</accession>
<sequence>MASGGLSIARAPAWTKHNDDFKGMTQDDLAEKVYQIVSGSQMERLGQDYKGDPVMMSYDGFIVVIDPSTTDHGTVYRPKDPLGEFIRLTGQVQDPSLGDGKDGTRTGSQPPGGTGGTQSGKTGAK</sequence>
<dbReference type="Proteomes" id="UP000233766">
    <property type="component" value="Unassembled WGS sequence"/>
</dbReference>